<evidence type="ECO:0000313" key="1">
    <source>
        <dbReference type="EMBL" id="QBX35027.1"/>
    </source>
</evidence>
<protein>
    <submittedName>
        <fullName evidence="1">Uncharacterized protein</fullName>
    </submittedName>
</protein>
<evidence type="ECO:0000313" key="2">
    <source>
        <dbReference type="Proteomes" id="UP000296374"/>
    </source>
</evidence>
<gene>
    <name evidence="1" type="ORF">E4191_10140</name>
</gene>
<dbReference type="Proteomes" id="UP000296374">
    <property type="component" value="Chromosome"/>
</dbReference>
<dbReference type="KEGG" id="plia:E4191_10140"/>
<proteinExistence type="predicted"/>
<sequence>MTLINADLFKKLSLFGPIFKEDGSFDIARYFSATELKPTLPEPPAFAYSIFENTAQLSQLPLSISGPTAQIGC</sequence>
<dbReference type="EMBL" id="CP038439">
    <property type="protein sequence ID" value="QBX35027.1"/>
    <property type="molecule type" value="Genomic_DNA"/>
</dbReference>
<organism evidence="1 2">
    <name type="scientific">Paracoccus liaowanqingii</name>
    <dbReference type="NCBI Taxonomy" id="2560053"/>
    <lineage>
        <taxon>Bacteria</taxon>
        <taxon>Pseudomonadati</taxon>
        <taxon>Pseudomonadota</taxon>
        <taxon>Alphaproteobacteria</taxon>
        <taxon>Rhodobacterales</taxon>
        <taxon>Paracoccaceae</taxon>
        <taxon>Paracoccus</taxon>
    </lineage>
</organism>
<dbReference type="AlphaFoldDB" id="A0A4P7HNT1"/>
<name>A0A4P7HNT1_9RHOB</name>
<reference evidence="2" key="1">
    <citation type="submission" date="2019-03" db="EMBL/GenBank/DDBJ databases">
        <authorList>
            <person name="Li J."/>
        </authorList>
    </citation>
    <scope>NUCLEOTIDE SEQUENCE [LARGE SCALE GENOMIC DNA]</scope>
    <source>
        <strain evidence="2">2251</strain>
    </source>
</reference>
<accession>A0A4P7HNT1</accession>
<dbReference type="RefSeq" id="WP_135313313.1">
    <property type="nucleotide sequence ID" value="NZ_CP038439.1"/>
</dbReference>